<organism evidence="3 5">
    <name type="scientific">Aequorivita flava</name>
    <dbReference type="NCBI Taxonomy" id="3114371"/>
    <lineage>
        <taxon>Bacteria</taxon>
        <taxon>Pseudomonadati</taxon>
        <taxon>Bacteroidota</taxon>
        <taxon>Flavobacteriia</taxon>
        <taxon>Flavobacteriales</taxon>
        <taxon>Flavobacteriaceae</taxon>
        <taxon>Aequorivita</taxon>
    </lineage>
</organism>
<dbReference type="AlphaFoldDB" id="A0AB35YQB9"/>
<proteinExistence type="predicted"/>
<protein>
    <submittedName>
        <fullName evidence="3">Tetratricopeptide repeat protein</fullName>
    </submittedName>
</protein>
<reference evidence="3 6" key="1">
    <citation type="submission" date="2024-01" db="EMBL/GenBank/DDBJ databases">
        <title>Aequorivita flavus sp. nov., isolated from deep-sea sediment.</title>
        <authorList>
            <person name="Chen X."/>
        </authorList>
    </citation>
    <scope>NUCLEOTIDE SEQUENCE</scope>
    <source>
        <strain evidence="3">MCCC 1A16923</strain>
        <strain evidence="4 6">MCCC 1A16935</strain>
    </source>
</reference>
<dbReference type="SUPFAM" id="SSF48452">
    <property type="entry name" value="TPR-like"/>
    <property type="match status" value="1"/>
</dbReference>
<dbReference type="Gene3D" id="3.40.50.10070">
    <property type="entry name" value="TolB, N-terminal domain"/>
    <property type="match status" value="1"/>
</dbReference>
<feature type="transmembrane region" description="Helical" evidence="2">
    <location>
        <begin position="95"/>
        <end position="112"/>
    </location>
</feature>
<evidence type="ECO:0000256" key="2">
    <source>
        <dbReference type="SAM" id="Phobius"/>
    </source>
</evidence>
<dbReference type="SMART" id="SM00028">
    <property type="entry name" value="TPR"/>
    <property type="match status" value="3"/>
</dbReference>
<evidence type="ECO:0000313" key="4">
    <source>
        <dbReference type="EMBL" id="MEM0572830.1"/>
    </source>
</evidence>
<keyword evidence="6" id="KW-1185">Reference proteome</keyword>
<evidence type="ECO:0000313" key="5">
    <source>
        <dbReference type="Proteomes" id="UP001388259"/>
    </source>
</evidence>
<dbReference type="Proteomes" id="UP001390963">
    <property type="component" value="Unassembled WGS sequence"/>
</dbReference>
<dbReference type="EMBL" id="JBANCF010000003">
    <property type="protein sequence ID" value="MEM0572830.1"/>
    <property type="molecule type" value="Genomic_DNA"/>
</dbReference>
<keyword evidence="2" id="KW-0472">Membrane</keyword>
<feature type="transmembrane region" description="Helical" evidence="2">
    <location>
        <begin position="20"/>
        <end position="40"/>
    </location>
</feature>
<feature type="transmembrane region" description="Helical" evidence="2">
    <location>
        <begin position="46"/>
        <end position="68"/>
    </location>
</feature>
<dbReference type="Gene3D" id="1.25.40.10">
    <property type="entry name" value="Tetratricopeptide repeat domain"/>
    <property type="match status" value="2"/>
</dbReference>
<feature type="repeat" description="TPR" evidence="1">
    <location>
        <begin position="424"/>
        <end position="457"/>
    </location>
</feature>
<sequence length="583" mass="66697">MNLNEFFNELKRRNVFKGTVSYLVFSWVLLQVIAILSPIINAPAWFGKMLLIILIVLLPVWICISWFFEITADGIKKTKNVPREKSISQKTGQKLNTFIIAFLALAIILLFVDRFRLRAEKKETAIATETIPEKSIAVLPFSDITPDKQQGYFADGLAEEVLNSLVKINELQVTSRTSAFSFKNKAMDLPEIAKALHVSYILEGSVRAQDSTLRVSVNLVETKTDNNIWSQTWEKELKNIFKIQNEIAEAVAENLQLRILDNIIPKVKESNTEAYELFLEGRYVFRSNIDEASLIESEQLIKQSLAIDSTYVPALVLLGNIYHVQNNYGTIDFEQAKKVTSQIAERAIKADSTYAETYAFMALSSLEYENDIGKAAKLTNKALSLEPNNETALHRASEIALLRGNAEEAINILKKVLAIDPLNANNYYALANTYYMAKKFPEAELNIKKSIKLDPDQDLAYSQLALTLMYQKRYKEALKVIEKEPLEGFQLHVQAMIYYFLGDTEKSDAALNKLTKEFEKAWGFQIASTYAVLNNETQMYFWLEKARTNNDLGLIELPYEPTFEPYRDQPRFKEFIKKLNYKY</sequence>
<dbReference type="InterPro" id="IPR019734">
    <property type="entry name" value="TPR_rpt"/>
</dbReference>
<dbReference type="PROSITE" id="PS50005">
    <property type="entry name" value="TPR"/>
    <property type="match status" value="1"/>
</dbReference>
<dbReference type="EMBL" id="JAZBJM010000003">
    <property type="protein sequence ID" value="MEM0518238.1"/>
    <property type="molecule type" value="Genomic_DNA"/>
</dbReference>
<keyword evidence="1" id="KW-0802">TPR repeat</keyword>
<dbReference type="RefSeq" id="WP_279449049.1">
    <property type="nucleotide sequence ID" value="NZ_JAZBJM010000003.1"/>
</dbReference>
<keyword evidence="2" id="KW-1133">Transmembrane helix</keyword>
<name>A0AB35YQB9_9FLAO</name>
<dbReference type="PANTHER" id="PTHR12558">
    <property type="entry name" value="CELL DIVISION CYCLE 16,23,27"/>
    <property type="match status" value="1"/>
</dbReference>
<evidence type="ECO:0000256" key="1">
    <source>
        <dbReference type="PROSITE-ProRule" id="PRU00339"/>
    </source>
</evidence>
<evidence type="ECO:0000313" key="3">
    <source>
        <dbReference type="EMBL" id="MEM0518238.1"/>
    </source>
</evidence>
<dbReference type="PANTHER" id="PTHR12558:SF13">
    <property type="entry name" value="CELL DIVISION CYCLE PROTEIN 27 HOMOLOG"/>
    <property type="match status" value="1"/>
</dbReference>
<dbReference type="InterPro" id="IPR011990">
    <property type="entry name" value="TPR-like_helical_dom_sf"/>
</dbReference>
<comment type="caution">
    <text evidence="3">The sequence shown here is derived from an EMBL/GenBank/DDBJ whole genome shotgun (WGS) entry which is preliminary data.</text>
</comment>
<keyword evidence="2" id="KW-0812">Transmembrane</keyword>
<dbReference type="Pfam" id="PF12895">
    <property type="entry name" value="ANAPC3"/>
    <property type="match status" value="1"/>
</dbReference>
<accession>A0AB35YQB9</accession>
<gene>
    <name evidence="4" type="ORF">VZD24_04830</name>
    <name evidence="3" type="ORF">VZD85_07740</name>
</gene>
<dbReference type="Proteomes" id="UP001388259">
    <property type="component" value="Unassembled WGS sequence"/>
</dbReference>
<evidence type="ECO:0000313" key="6">
    <source>
        <dbReference type="Proteomes" id="UP001390963"/>
    </source>
</evidence>